<organism evidence="2 3">
    <name type="scientific">Kibdelosporangium aridum</name>
    <dbReference type="NCBI Taxonomy" id="2030"/>
    <lineage>
        <taxon>Bacteria</taxon>
        <taxon>Bacillati</taxon>
        <taxon>Actinomycetota</taxon>
        <taxon>Actinomycetes</taxon>
        <taxon>Pseudonocardiales</taxon>
        <taxon>Pseudonocardiaceae</taxon>
        <taxon>Kibdelosporangium</taxon>
    </lineage>
</organism>
<protein>
    <recommendedName>
        <fullName evidence="4">DUF4239 domain-containing protein</fullName>
    </recommendedName>
</protein>
<sequence>MGVVPGYAYVLVVAAMVVSAVVMIMVGRRKRAREGTYNAEALSFVGGVLNALFIVVLAFYTVITWTEADASERHAEAEASSLVEIYWQVASSPGPERDQIRALVKEYTSEVADREWVMLHDKKADQKADDVLVALRAEISRLPAETDRELATKDQVLQNARAVADERRSRIEQATGDSSLLTILLWGTIIGCIMMVAFPLVIGFSADLRHVLSIVGLAGVLAFTLYFAIELDQPFQGLIKAEPVSFRTALAEFNRIP</sequence>
<keyword evidence="3" id="KW-1185">Reference proteome</keyword>
<dbReference type="OrthoDB" id="3694782at2"/>
<feature type="transmembrane region" description="Helical" evidence="1">
    <location>
        <begin position="183"/>
        <end position="204"/>
    </location>
</feature>
<evidence type="ECO:0000313" key="2">
    <source>
        <dbReference type="EMBL" id="SMD21687.1"/>
    </source>
</evidence>
<keyword evidence="1" id="KW-1133">Transmembrane helix</keyword>
<dbReference type="InterPro" id="IPR025333">
    <property type="entry name" value="DUF4239"/>
</dbReference>
<proteinExistence type="predicted"/>
<feature type="transmembrane region" description="Helical" evidence="1">
    <location>
        <begin position="6"/>
        <end position="27"/>
    </location>
</feature>
<accession>A0A1Y5Y0C5</accession>
<gene>
    <name evidence="2" type="ORF">SAMN05661093_06971</name>
</gene>
<keyword evidence="1" id="KW-0472">Membrane</keyword>
<name>A0A1Y5Y0C5_KIBAR</name>
<feature type="transmembrane region" description="Helical" evidence="1">
    <location>
        <begin position="211"/>
        <end position="229"/>
    </location>
</feature>
<evidence type="ECO:0008006" key="4">
    <source>
        <dbReference type="Google" id="ProtNLM"/>
    </source>
</evidence>
<evidence type="ECO:0000313" key="3">
    <source>
        <dbReference type="Proteomes" id="UP000192674"/>
    </source>
</evidence>
<dbReference type="Proteomes" id="UP000192674">
    <property type="component" value="Unassembled WGS sequence"/>
</dbReference>
<dbReference type="AlphaFoldDB" id="A0A1Y5Y0C5"/>
<evidence type="ECO:0000256" key="1">
    <source>
        <dbReference type="SAM" id="Phobius"/>
    </source>
</evidence>
<keyword evidence="1" id="KW-0812">Transmembrane</keyword>
<dbReference type="RefSeq" id="WP_084430913.1">
    <property type="nucleotide sequence ID" value="NZ_FWXV01000007.1"/>
</dbReference>
<dbReference type="Pfam" id="PF14023">
    <property type="entry name" value="Bestrophin-like"/>
    <property type="match status" value="1"/>
</dbReference>
<reference evidence="2 3" key="1">
    <citation type="submission" date="2017-04" db="EMBL/GenBank/DDBJ databases">
        <authorList>
            <person name="Afonso C.L."/>
            <person name="Miller P.J."/>
            <person name="Scott M.A."/>
            <person name="Spackman E."/>
            <person name="Goraichik I."/>
            <person name="Dimitrov K.M."/>
            <person name="Suarez D.L."/>
            <person name="Swayne D.E."/>
        </authorList>
    </citation>
    <scope>NUCLEOTIDE SEQUENCE [LARGE SCALE GENOMIC DNA]</scope>
    <source>
        <strain evidence="2 3">DSM 43828</strain>
    </source>
</reference>
<feature type="transmembrane region" description="Helical" evidence="1">
    <location>
        <begin position="39"/>
        <end position="63"/>
    </location>
</feature>
<dbReference type="EMBL" id="FWXV01000007">
    <property type="protein sequence ID" value="SMD21687.1"/>
    <property type="molecule type" value="Genomic_DNA"/>
</dbReference>